<comment type="caution">
    <text evidence="5">The sequence shown here is derived from an EMBL/GenBank/DDBJ whole genome shotgun (WGS) entry which is preliminary data.</text>
</comment>
<dbReference type="InterPro" id="IPR036881">
    <property type="entry name" value="Glyco_hydro_3_C_sf"/>
</dbReference>
<feature type="domain" description="Fibronectin type III-like" evidence="4">
    <location>
        <begin position="897"/>
        <end position="969"/>
    </location>
</feature>
<feature type="signal peptide" evidence="3">
    <location>
        <begin position="1"/>
        <end position="27"/>
    </location>
</feature>
<keyword evidence="6" id="KW-1185">Reference proteome</keyword>
<proteinExistence type="inferred from homology"/>
<dbReference type="CDD" id="cd04084">
    <property type="entry name" value="CBM6_xylanase-like"/>
    <property type="match status" value="1"/>
</dbReference>
<dbReference type="Gene3D" id="2.60.120.260">
    <property type="entry name" value="Galactose-binding domain-like"/>
    <property type="match status" value="1"/>
</dbReference>
<protein>
    <submittedName>
        <fullName evidence="5">Glycoside hydrolase family 3 C-terminal domain-containing protein</fullName>
    </submittedName>
</protein>
<evidence type="ECO:0000259" key="4">
    <source>
        <dbReference type="SMART" id="SM01217"/>
    </source>
</evidence>
<evidence type="ECO:0000256" key="2">
    <source>
        <dbReference type="ARBA" id="ARBA00022801"/>
    </source>
</evidence>
<dbReference type="PANTHER" id="PTHR42715">
    <property type="entry name" value="BETA-GLUCOSIDASE"/>
    <property type="match status" value="1"/>
</dbReference>
<dbReference type="GO" id="GO:0005975">
    <property type="term" value="P:carbohydrate metabolic process"/>
    <property type="evidence" value="ECO:0007669"/>
    <property type="project" value="InterPro"/>
</dbReference>
<keyword evidence="3" id="KW-0732">Signal</keyword>
<dbReference type="InterPro" id="IPR050288">
    <property type="entry name" value="Cellulose_deg_GH3"/>
</dbReference>
<reference evidence="5 6" key="1">
    <citation type="submission" date="2020-08" db="EMBL/GenBank/DDBJ databases">
        <title>Genome public.</title>
        <authorList>
            <person name="Liu C."/>
            <person name="Sun Q."/>
        </authorList>
    </citation>
    <scope>NUCLEOTIDE SEQUENCE [LARGE SCALE GENOMIC DNA]</scope>
    <source>
        <strain evidence="5 6">BX17</strain>
    </source>
</reference>
<evidence type="ECO:0000256" key="3">
    <source>
        <dbReference type="SAM" id="SignalP"/>
    </source>
</evidence>
<dbReference type="InterPro" id="IPR026891">
    <property type="entry name" value="Fn3-like"/>
</dbReference>
<dbReference type="InterPro" id="IPR005084">
    <property type="entry name" value="CBM6"/>
</dbReference>
<comment type="similarity">
    <text evidence="1">Belongs to the glycosyl hydrolase 3 family.</text>
</comment>
<evidence type="ECO:0000313" key="6">
    <source>
        <dbReference type="Proteomes" id="UP000652847"/>
    </source>
</evidence>
<dbReference type="InterPro" id="IPR017853">
    <property type="entry name" value="GH"/>
</dbReference>
<dbReference type="Pfam" id="PF03422">
    <property type="entry name" value="CBM_6"/>
    <property type="match status" value="1"/>
</dbReference>
<evidence type="ECO:0000256" key="1">
    <source>
        <dbReference type="ARBA" id="ARBA00005336"/>
    </source>
</evidence>
<dbReference type="AlphaFoldDB" id="A0A8I0ABV3"/>
<gene>
    <name evidence="5" type="ORF">H8S54_03550</name>
</gene>
<dbReference type="EMBL" id="JACOOT010000009">
    <property type="protein sequence ID" value="MBC5650218.1"/>
    <property type="molecule type" value="Genomic_DNA"/>
</dbReference>
<dbReference type="InterPro" id="IPR001764">
    <property type="entry name" value="Glyco_hydro_3_N"/>
</dbReference>
<dbReference type="Pfam" id="PF01915">
    <property type="entry name" value="Glyco_hydro_3_C"/>
    <property type="match status" value="1"/>
</dbReference>
<dbReference type="InterPro" id="IPR008999">
    <property type="entry name" value="Actin-crosslinking"/>
</dbReference>
<dbReference type="Gene3D" id="3.40.50.1700">
    <property type="entry name" value="Glycoside hydrolase family 3 C-terminal domain"/>
    <property type="match status" value="2"/>
</dbReference>
<evidence type="ECO:0000313" key="5">
    <source>
        <dbReference type="EMBL" id="MBC5650218.1"/>
    </source>
</evidence>
<dbReference type="InterPro" id="IPR002772">
    <property type="entry name" value="Glyco_hydro_3_C"/>
</dbReference>
<dbReference type="SUPFAM" id="SSF52279">
    <property type="entry name" value="Beta-D-glucan exohydrolase, C-terminal domain"/>
    <property type="match status" value="1"/>
</dbReference>
<sequence>MKKKLKKCRKFASSVVATTMVMSTINAPLAIYASDNSAQESAEKIEFKTAGEDSIYKGLPLFDGIPAHLDAYLDVLMDYIGTEGMVRYALGYRGDYQLRFGEHAGNIIPGSELFGDHVQGVSTDFPAIIALGQTWNKELVKKVGKVIGTENLNTCDFLDTISNFNAVTCTAMQDLRVNPLSGRYDEGFGEDGTLVSEMVDAMATGASGIEEEENEDGFWTKCIVTTKHYTDYAGQQFRRSANIANSLRSVMEQQAKNIKKGISDGSVSGFMTSYGRTAGIPNSLSPLVQWIQSFAPWGEDGGNYVVTDYSSDWQLYSENSMGNGYDNSYVPTYSDALSLMLMARTGQGAANDQSTLKEPNTENQDAVMAELENGTSGLSLGDIKKTARAQVIPLIRNGIFNERDENGYPVNYPFISESMGASDTAYDYTNNEHQAVALQAAQESIVLLKNDNNILPLAKDANVAVAGPISDARFKTTYAVGRTPDLENAGLSIGRGMMAVAGEDTITMTSDGNIIVLKASQNGKYVVADKNGILTASADTADEASKFEAYSWGQGNGYSYKCVDNNSNNGLWLKFSEDRDGNIEFGVVGTEELNVADTGLSATSYTATLPSRISIATNDDGSSNILLNCYSESFFGAESTYYKNTRLLTTAEDGTVGYTDQIVDKDGQTTLAAETQNQFTVETVQETGSVTVNAGADYAVVVVGAPTRHSAGEGSDRSDLYLGKDQYELIDNISAAYPGKTIVVINSVFPVIAEEIQNNENVAAIVYAPYAGQYDGYATGQVLYGDVTPTGKLTSTWYADMSAFPLLDDYSIPDGTNNTTDLNGIAPRYTVDITQADAAATGLTYQYTNAPVTYDFGYGLSYTTYEYGELSIGEQDTDGNFTATVSVTNTGDKAGAEIVELYASNPDSTYENYAPKKRLVAFEKIELDTGETKEVTLKVSGEDMALWNSNTDEYEIEAGTYTFEAGASSQDVKATAQAEITGSDFDGLDISEPVCVYDKSFAASNLTYNEYSKAHTAENLKNDVLVGGYSTVMARNEGAWTALNGVILDGITKLTASVAYDGEGETGIEVHLDSPDGEKVAEFNFGATDVNTYTVDAVEDYEVHELGYTNVEAELTSEVSGTHDVYLVFKNADTQIYTVQGN</sequence>
<dbReference type="Gene3D" id="3.20.20.300">
    <property type="entry name" value="Glycoside hydrolase, family 3, N-terminal domain"/>
    <property type="match status" value="1"/>
</dbReference>
<dbReference type="Proteomes" id="UP000652847">
    <property type="component" value="Unassembled WGS sequence"/>
</dbReference>
<name>A0A8I0ABV3_9FIRM</name>
<dbReference type="InterPro" id="IPR036962">
    <property type="entry name" value="Glyco_hydro_3_N_sf"/>
</dbReference>
<accession>A0A8I0ABV3</accession>
<dbReference type="Pfam" id="PF14310">
    <property type="entry name" value="Fn3-like"/>
    <property type="match status" value="1"/>
</dbReference>
<dbReference type="GO" id="GO:0004553">
    <property type="term" value="F:hydrolase activity, hydrolyzing O-glycosyl compounds"/>
    <property type="evidence" value="ECO:0007669"/>
    <property type="project" value="InterPro"/>
</dbReference>
<dbReference type="SMART" id="SM01217">
    <property type="entry name" value="Fn3_like"/>
    <property type="match status" value="1"/>
</dbReference>
<dbReference type="SUPFAM" id="SSF50405">
    <property type="entry name" value="Actin-crosslinking proteins"/>
    <property type="match status" value="1"/>
</dbReference>
<dbReference type="InterPro" id="IPR013783">
    <property type="entry name" value="Ig-like_fold"/>
</dbReference>
<dbReference type="PANTHER" id="PTHR42715:SF10">
    <property type="entry name" value="BETA-GLUCOSIDASE"/>
    <property type="match status" value="1"/>
</dbReference>
<dbReference type="RefSeq" id="WP_117849536.1">
    <property type="nucleotide sequence ID" value="NZ_JACOOT010000009.1"/>
</dbReference>
<dbReference type="Gene3D" id="2.60.40.10">
    <property type="entry name" value="Immunoglobulins"/>
    <property type="match status" value="1"/>
</dbReference>
<feature type="chain" id="PRO_5039248403" evidence="3">
    <location>
        <begin position="28"/>
        <end position="1142"/>
    </location>
</feature>
<keyword evidence="2 5" id="KW-0378">Hydrolase</keyword>
<dbReference type="Pfam" id="PF00933">
    <property type="entry name" value="Glyco_hydro_3"/>
    <property type="match status" value="1"/>
</dbReference>
<organism evidence="5 6">
    <name type="scientific">Blautia segnis</name>
    <dbReference type="NCBI Taxonomy" id="2763030"/>
    <lineage>
        <taxon>Bacteria</taxon>
        <taxon>Bacillati</taxon>
        <taxon>Bacillota</taxon>
        <taxon>Clostridia</taxon>
        <taxon>Lachnospirales</taxon>
        <taxon>Lachnospiraceae</taxon>
        <taxon>Blautia</taxon>
    </lineage>
</organism>
<dbReference type="GO" id="GO:0030246">
    <property type="term" value="F:carbohydrate binding"/>
    <property type="evidence" value="ECO:0007669"/>
    <property type="project" value="InterPro"/>
</dbReference>
<dbReference type="SUPFAM" id="SSF51445">
    <property type="entry name" value="(Trans)glycosidases"/>
    <property type="match status" value="1"/>
</dbReference>